<accession>A0ABU9K5G0</accession>
<name>A0ABU9K5G0_9BACI</name>
<proteinExistence type="predicted"/>
<dbReference type="Proteomes" id="UP001389717">
    <property type="component" value="Unassembled WGS sequence"/>
</dbReference>
<dbReference type="InterPro" id="IPR031778">
    <property type="entry name" value="Sortilin_N"/>
</dbReference>
<sequence>MRKLIGLLGAAGLLVTGCSSSGDEEYKFIEAESGNIEHLHGAGYPNDKEAFVIATHNGLYKYEDGKWLEANSEKHDYMGFYPYSEGFYSSGHPEEGSDLKNPLGLIKSTDYGKSMKKLAFYGETDFHYLAAGYESGAVYVLNQEPNSSLESGLYLTEDEGENWSKKEMSGFDSTGIGGMAVHPTDKNTMAIASRDGLFLSEDGGDNFKAVTEGKMTTGILLGEKTAVYSSIENGEITLVEFDLESGKETPLQAPALKEDNPIMHINQNPSEPSELTIVTYKNDIYRTTDKGEKWEEIMDEGTIE</sequence>
<organism evidence="3 4">
    <name type="scientific">Rossellomorea oryzaecorticis</name>
    <dbReference type="NCBI Taxonomy" id="1396505"/>
    <lineage>
        <taxon>Bacteria</taxon>
        <taxon>Bacillati</taxon>
        <taxon>Bacillota</taxon>
        <taxon>Bacilli</taxon>
        <taxon>Bacillales</taxon>
        <taxon>Bacillaceae</taxon>
        <taxon>Rossellomorea</taxon>
    </lineage>
</organism>
<dbReference type="NCBIfam" id="NF045728">
    <property type="entry name" value="glycosyl_F510_1955"/>
    <property type="match status" value="1"/>
</dbReference>
<protein>
    <submittedName>
        <fullName evidence="3">F510_1955 family glycosylhydrolase</fullName>
    </submittedName>
</protein>
<evidence type="ECO:0000259" key="2">
    <source>
        <dbReference type="Pfam" id="PF15902"/>
    </source>
</evidence>
<gene>
    <name evidence="3" type="ORF">AAEO50_01815</name>
</gene>
<dbReference type="InterPro" id="IPR015943">
    <property type="entry name" value="WD40/YVTN_repeat-like_dom_sf"/>
</dbReference>
<dbReference type="Pfam" id="PF15902">
    <property type="entry name" value="Sortilin-Vps10"/>
    <property type="match status" value="1"/>
</dbReference>
<dbReference type="InterPro" id="IPR054817">
    <property type="entry name" value="Glycosyl_F510_1955-like"/>
</dbReference>
<evidence type="ECO:0000313" key="3">
    <source>
        <dbReference type="EMBL" id="MEL3971001.1"/>
    </source>
</evidence>
<keyword evidence="1" id="KW-0677">Repeat</keyword>
<evidence type="ECO:0000313" key="4">
    <source>
        <dbReference type="Proteomes" id="UP001389717"/>
    </source>
</evidence>
<comment type="caution">
    <text evidence="3">The sequence shown here is derived from an EMBL/GenBank/DDBJ whole genome shotgun (WGS) entry which is preliminary data.</text>
</comment>
<reference evidence="3 4" key="1">
    <citation type="submission" date="2024-04" db="EMBL/GenBank/DDBJ databases">
        <title>Bacillus oryzaecorticis sp. nov., a moderately halophilic bacterium isolated from rice husks.</title>
        <authorList>
            <person name="Zhu H.-S."/>
        </authorList>
    </citation>
    <scope>NUCLEOTIDE SEQUENCE [LARGE SCALE GENOMIC DNA]</scope>
    <source>
        <strain evidence="3 4">ZC255</strain>
    </source>
</reference>
<feature type="domain" description="Sortilin N-terminal" evidence="2">
    <location>
        <begin position="106"/>
        <end position="215"/>
    </location>
</feature>
<evidence type="ECO:0000256" key="1">
    <source>
        <dbReference type="ARBA" id="ARBA00022737"/>
    </source>
</evidence>
<dbReference type="Gene3D" id="2.130.10.10">
    <property type="entry name" value="YVTN repeat-like/Quinoprotein amine dehydrogenase"/>
    <property type="match status" value="1"/>
</dbReference>
<keyword evidence="4" id="KW-1185">Reference proteome</keyword>
<dbReference type="SUPFAM" id="SSF110296">
    <property type="entry name" value="Oligoxyloglucan reducing end-specific cellobiohydrolase"/>
    <property type="match status" value="1"/>
</dbReference>
<dbReference type="EMBL" id="JBBYAF010000002">
    <property type="protein sequence ID" value="MEL3971001.1"/>
    <property type="molecule type" value="Genomic_DNA"/>
</dbReference>
<dbReference type="RefSeq" id="WP_341979774.1">
    <property type="nucleotide sequence ID" value="NZ_JBBYAF010000002.1"/>
</dbReference>
<dbReference type="PROSITE" id="PS51257">
    <property type="entry name" value="PROKAR_LIPOPROTEIN"/>
    <property type="match status" value="1"/>
</dbReference>